<keyword evidence="1" id="KW-0732">Signal</keyword>
<reference evidence="2 3" key="1">
    <citation type="submission" date="2023-03" db="EMBL/GenBank/DDBJ databases">
        <title>Strain YYF002 represents a novel species in the genus Winogradskyella isolated from seawater.</title>
        <authorList>
            <person name="Fu Z.-Y."/>
        </authorList>
    </citation>
    <scope>NUCLEOTIDE SEQUENCE [LARGE SCALE GENOMIC DNA]</scope>
    <source>
        <strain evidence="2 3">YYF002</strain>
    </source>
</reference>
<evidence type="ECO:0000313" key="3">
    <source>
        <dbReference type="Proteomes" id="UP001529085"/>
    </source>
</evidence>
<sequence length="154" mass="17651">MMKPYYKLYPMMLLFSFFGLFGQNKGDGSLKKPQLKSGQIWEYNTRKGEEKSRVIILKVEDYGQKGQVVHIAVNELKIKNEQIDGGFSKDIGHLPFNKESLLKSLTKLEGTIDKLPEYMDGYLQWKEAFDNGEGGVFTIQIKEVVDFLEKSMNG</sequence>
<protein>
    <submittedName>
        <fullName evidence="2">Uncharacterized protein</fullName>
    </submittedName>
</protein>
<proteinExistence type="predicted"/>
<accession>A0ABT6G2C8</accession>
<gene>
    <name evidence="2" type="ORF">P7122_09985</name>
</gene>
<keyword evidence="3" id="KW-1185">Reference proteome</keyword>
<feature type="chain" id="PRO_5047177234" evidence="1">
    <location>
        <begin position="23"/>
        <end position="154"/>
    </location>
</feature>
<comment type="caution">
    <text evidence="2">The sequence shown here is derived from an EMBL/GenBank/DDBJ whole genome shotgun (WGS) entry which is preliminary data.</text>
</comment>
<dbReference type="Proteomes" id="UP001529085">
    <property type="component" value="Unassembled WGS sequence"/>
</dbReference>
<dbReference type="RefSeq" id="WP_278005652.1">
    <property type="nucleotide sequence ID" value="NZ_JARSBN010000005.1"/>
</dbReference>
<organism evidence="2 3">
    <name type="scientific">Winogradskyella marincola</name>
    <dbReference type="NCBI Taxonomy" id="3037795"/>
    <lineage>
        <taxon>Bacteria</taxon>
        <taxon>Pseudomonadati</taxon>
        <taxon>Bacteroidota</taxon>
        <taxon>Flavobacteriia</taxon>
        <taxon>Flavobacteriales</taxon>
        <taxon>Flavobacteriaceae</taxon>
        <taxon>Winogradskyella</taxon>
    </lineage>
</organism>
<dbReference type="EMBL" id="JARSBN010000005">
    <property type="protein sequence ID" value="MDG4716203.1"/>
    <property type="molecule type" value="Genomic_DNA"/>
</dbReference>
<evidence type="ECO:0000256" key="1">
    <source>
        <dbReference type="SAM" id="SignalP"/>
    </source>
</evidence>
<name>A0ABT6G2C8_9FLAO</name>
<evidence type="ECO:0000313" key="2">
    <source>
        <dbReference type="EMBL" id="MDG4716203.1"/>
    </source>
</evidence>
<feature type="signal peptide" evidence="1">
    <location>
        <begin position="1"/>
        <end position="22"/>
    </location>
</feature>